<evidence type="ECO:0000313" key="2">
    <source>
        <dbReference type="EMBL" id="NYE73878.1"/>
    </source>
</evidence>
<sequence length="149" mass="15973">MRQLRASLIIAGVAAVLIILIAAIAAPVTESVPQAVWVGAVLVVAVATCLIVVLLRDPLGREERRIVRESAALDRMMGKIIAAYQADVGEPELTAPLAERLRYWRDRRDFFAELMTANHPAGAAGHRQAAAIVDGLEKEHAPDADPPGP</sequence>
<protein>
    <submittedName>
        <fullName evidence="2">Uncharacterized protein</fullName>
    </submittedName>
</protein>
<organism evidence="2 3">
    <name type="scientific">Microlunatus parietis</name>
    <dbReference type="NCBI Taxonomy" id="682979"/>
    <lineage>
        <taxon>Bacteria</taxon>
        <taxon>Bacillati</taxon>
        <taxon>Actinomycetota</taxon>
        <taxon>Actinomycetes</taxon>
        <taxon>Propionibacteriales</taxon>
        <taxon>Propionibacteriaceae</taxon>
        <taxon>Microlunatus</taxon>
    </lineage>
</organism>
<dbReference type="AlphaFoldDB" id="A0A7Y9IBH7"/>
<keyword evidence="1" id="KW-0812">Transmembrane</keyword>
<evidence type="ECO:0000313" key="3">
    <source>
        <dbReference type="Proteomes" id="UP000569914"/>
    </source>
</evidence>
<dbReference type="Proteomes" id="UP000569914">
    <property type="component" value="Unassembled WGS sequence"/>
</dbReference>
<accession>A0A7Y9IBH7</accession>
<dbReference type="RefSeq" id="WP_179755706.1">
    <property type="nucleotide sequence ID" value="NZ_JACCBU010000001.1"/>
</dbReference>
<reference evidence="2 3" key="1">
    <citation type="submission" date="2020-07" db="EMBL/GenBank/DDBJ databases">
        <title>Sequencing the genomes of 1000 actinobacteria strains.</title>
        <authorList>
            <person name="Klenk H.-P."/>
        </authorList>
    </citation>
    <scope>NUCLEOTIDE SEQUENCE [LARGE SCALE GENOMIC DNA]</scope>
    <source>
        <strain evidence="2 3">DSM 22083</strain>
    </source>
</reference>
<name>A0A7Y9IBH7_9ACTN</name>
<dbReference type="EMBL" id="JACCBU010000001">
    <property type="protein sequence ID" value="NYE73878.1"/>
    <property type="molecule type" value="Genomic_DNA"/>
</dbReference>
<proteinExistence type="predicted"/>
<keyword evidence="1" id="KW-1133">Transmembrane helix</keyword>
<evidence type="ECO:0000256" key="1">
    <source>
        <dbReference type="SAM" id="Phobius"/>
    </source>
</evidence>
<comment type="caution">
    <text evidence="2">The sequence shown here is derived from an EMBL/GenBank/DDBJ whole genome shotgun (WGS) entry which is preliminary data.</text>
</comment>
<keyword evidence="1" id="KW-0472">Membrane</keyword>
<gene>
    <name evidence="2" type="ORF">BKA15_005207</name>
</gene>
<feature type="transmembrane region" description="Helical" evidence="1">
    <location>
        <begin position="35"/>
        <end position="55"/>
    </location>
</feature>
<keyword evidence="3" id="KW-1185">Reference proteome</keyword>